<organism evidence="4 5">
    <name type="scientific">Biomphalaria pfeifferi</name>
    <name type="common">Bloodfluke planorb</name>
    <name type="synonym">Freshwater snail</name>
    <dbReference type="NCBI Taxonomy" id="112525"/>
    <lineage>
        <taxon>Eukaryota</taxon>
        <taxon>Metazoa</taxon>
        <taxon>Spiralia</taxon>
        <taxon>Lophotrochozoa</taxon>
        <taxon>Mollusca</taxon>
        <taxon>Gastropoda</taxon>
        <taxon>Heterobranchia</taxon>
        <taxon>Euthyneura</taxon>
        <taxon>Panpulmonata</taxon>
        <taxon>Hygrophila</taxon>
        <taxon>Lymnaeoidea</taxon>
        <taxon>Planorbidae</taxon>
        <taxon>Biomphalaria</taxon>
    </lineage>
</organism>
<keyword evidence="2" id="KW-0472">Membrane</keyword>
<feature type="signal peptide" evidence="3">
    <location>
        <begin position="1"/>
        <end position="19"/>
    </location>
</feature>
<dbReference type="AlphaFoldDB" id="A0AAD8ARV1"/>
<protein>
    <submittedName>
        <fullName evidence="4">Cell wall integrity and stress response component 2</fullName>
    </submittedName>
</protein>
<keyword evidence="3" id="KW-0732">Signal</keyword>
<keyword evidence="5" id="KW-1185">Reference proteome</keyword>
<reference evidence="4" key="2">
    <citation type="submission" date="2023-04" db="EMBL/GenBank/DDBJ databases">
        <authorList>
            <person name="Bu L."/>
            <person name="Lu L."/>
            <person name="Laidemitt M.R."/>
            <person name="Zhang S.M."/>
            <person name="Mutuku M."/>
            <person name="Mkoji G."/>
            <person name="Steinauer M."/>
            <person name="Loker E.S."/>
        </authorList>
    </citation>
    <scope>NUCLEOTIDE SEQUENCE</scope>
    <source>
        <strain evidence="4">KasaAsao</strain>
        <tissue evidence="4">Whole Snail</tissue>
    </source>
</reference>
<evidence type="ECO:0000256" key="2">
    <source>
        <dbReference type="SAM" id="Phobius"/>
    </source>
</evidence>
<gene>
    <name evidence="4" type="ORF">Bpfe_029825</name>
</gene>
<feature type="chain" id="PRO_5042284522" evidence="3">
    <location>
        <begin position="20"/>
        <end position="524"/>
    </location>
</feature>
<keyword evidence="2" id="KW-1133">Transmembrane helix</keyword>
<feature type="transmembrane region" description="Helical" evidence="2">
    <location>
        <begin position="462"/>
        <end position="484"/>
    </location>
</feature>
<comment type="caution">
    <text evidence="4">The sequence shown here is derived from an EMBL/GenBank/DDBJ whole genome shotgun (WGS) entry which is preliminary data.</text>
</comment>
<sequence>MKSLWICLSVCHYVHFCSGVNLAPKTGFTLLGNEYYFRCEVRLKVDEVSIVEFYTMRFSAPDASCEVKNWKYCNTPFPENPVDAQCGCIGKTGNDVIAYLFAFYRRIMTKAYHGKRFNCRFGDDLSDNRGLDVVGFTKMPGPITQVCVGNNLTLNWAFLLNYDFYQVYTLSEITWKLEDNEIGRCSFTDVTKCSGTHEKDITFNIGLSQEIPKLIYHNIPLELRKSTITITMKVLLVDTENKDGQDSSRRDILAFQDGPIVRRQAVDSERKTQLTDPPTTVTTTFTIPPSTTITTTSTTTTTTTTTATTTTPEPIRYQIKRELTLTDSTSLNVLEPPSESLGLDFTGTKTLDGNIIVSCELSASASLGNPPVNLSIWHNDEIIVTRDNTHLLRYKLKAAEGNLTCSIVGDSALCLSEDLRDIKTLDVKGRCSLIITLQVAELRINKDIQAESQEAVTIDFNLLMYGAEIMICLILMTWCIALIFDHIRFLIKRQRRILEMKLMVIELRRHRHLPNPEDDLDALD</sequence>
<dbReference type="EMBL" id="JASAOG010000308">
    <property type="protein sequence ID" value="KAK0040732.1"/>
    <property type="molecule type" value="Genomic_DNA"/>
</dbReference>
<proteinExistence type="predicted"/>
<evidence type="ECO:0000313" key="5">
    <source>
        <dbReference type="Proteomes" id="UP001233172"/>
    </source>
</evidence>
<feature type="region of interest" description="Disordered" evidence="1">
    <location>
        <begin position="289"/>
        <end position="309"/>
    </location>
</feature>
<keyword evidence="2" id="KW-0812">Transmembrane</keyword>
<reference evidence="4" key="1">
    <citation type="journal article" date="2023" name="PLoS Negl. Trop. Dis.">
        <title>A genome sequence for Biomphalaria pfeifferi, the major vector snail for the human-infecting parasite Schistosoma mansoni.</title>
        <authorList>
            <person name="Bu L."/>
            <person name="Lu L."/>
            <person name="Laidemitt M.R."/>
            <person name="Zhang S.M."/>
            <person name="Mutuku M."/>
            <person name="Mkoji G."/>
            <person name="Steinauer M."/>
            <person name="Loker E.S."/>
        </authorList>
    </citation>
    <scope>NUCLEOTIDE SEQUENCE</scope>
    <source>
        <strain evidence="4">KasaAsao</strain>
    </source>
</reference>
<dbReference type="Proteomes" id="UP001233172">
    <property type="component" value="Unassembled WGS sequence"/>
</dbReference>
<evidence type="ECO:0000256" key="3">
    <source>
        <dbReference type="SAM" id="SignalP"/>
    </source>
</evidence>
<accession>A0AAD8ARV1</accession>
<evidence type="ECO:0000256" key="1">
    <source>
        <dbReference type="SAM" id="MobiDB-lite"/>
    </source>
</evidence>
<name>A0AAD8ARV1_BIOPF</name>
<evidence type="ECO:0000313" key="4">
    <source>
        <dbReference type="EMBL" id="KAK0040732.1"/>
    </source>
</evidence>